<evidence type="ECO:0000256" key="2">
    <source>
        <dbReference type="ARBA" id="ARBA00012150"/>
    </source>
</evidence>
<evidence type="ECO:0000259" key="7">
    <source>
        <dbReference type="PROSITE" id="PS51160"/>
    </source>
</evidence>
<keyword evidence="9" id="KW-1185">Reference proteome</keyword>
<name>A0ABX1CLU4_9ACTN</name>
<evidence type="ECO:0000313" key="8">
    <source>
        <dbReference type="EMBL" id="NJQ17599.1"/>
    </source>
</evidence>
<dbReference type="InterPro" id="IPR001792">
    <property type="entry name" value="Acylphosphatase-like_dom"/>
</dbReference>
<evidence type="ECO:0000256" key="4">
    <source>
        <dbReference type="ARBA" id="ARBA00047645"/>
    </source>
</evidence>
<accession>A0ABX1CLU4</accession>
<dbReference type="SUPFAM" id="SSF54975">
    <property type="entry name" value="Acylphosphatase/BLUF domain-like"/>
    <property type="match status" value="1"/>
</dbReference>
<dbReference type="InterPro" id="IPR017968">
    <property type="entry name" value="Acylphosphatase_CS"/>
</dbReference>
<dbReference type="InterPro" id="IPR036046">
    <property type="entry name" value="Acylphosphatase-like_dom_sf"/>
</dbReference>
<evidence type="ECO:0000256" key="6">
    <source>
        <dbReference type="RuleBase" id="RU004168"/>
    </source>
</evidence>
<feature type="domain" description="Acylphosphatase-like" evidence="7">
    <location>
        <begin position="3"/>
        <end position="88"/>
    </location>
</feature>
<feature type="active site" evidence="5">
    <location>
        <position position="18"/>
    </location>
</feature>
<comment type="catalytic activity">
    <reaction evidence="4 5">
        <text>an acyl phosphate + H2O = a carboxylate + phosphate + H(+)</text>
        <dbReference type="Rhea" id="RHEA:14965"/>
        <dbReference type="ChEBI" id="CHEBI:15377"/>
        <dbReference type="ChEBI" id="CHEBI:15378"/>
        <dbReference type="ChEBI" id="CHEBI:29067"/>
        <dbReference type="ChEBI" id="CHEBI:43474"/>
        <dbReference type="ChEBI" id="CHEBI:59918"/>
        <dbReference type="EC" id="3.6.1.7"/>
    </reaction>
</comment>
<keyword evidence="5" id="KW-0378">Hydrolase</keyword>
<evidence type="ECO:0000256" key="1">
    <source>
        <dbReference type="ARBA" id="ARBA00005614"/>
    </source>
</evidence>
<dbReference type="EMBL" id="JAAVJC010000350">
    <property type="protein sequence ID" value="NJQ17599.1"/>
    <property type="molecule type" value="Genomic_DNA"/>
</dbReference>
<sequence length="88" mass="9850">MIRRHVLVTGRVQGVFYRDTCRREARAAGVTGWVRNLPDGRVEAEFEGDPQAVDSLLEWAQRGPASAVVDHMTVNDEQPVGDTEFVVR</sequence>
<dbReference type="Pfam" id="PF00708">
    <property type="entry name" value="Acylphosphatase"/>
    <property type="match status" value="1"/>
</dbReference>
<dbReference type="PROSITE" id="PS51160">
    <property type="entry name" value="ACYLPHOSPHATASE_3"/>
    <property type="match status" value="1"/>
</dbReference>
<dbReference type="PRINTS" id="PR00112">
    <property type="entry name" value="ACYLPHPHTASE"/>
</dbReference>
<dbReference type="RefSeq" id="WP_168090247.1">
    <property type="nucleotide sequence ID" value="NZ_BHZH01000505.1"/>
</dbReference>
<gene>
    <name evidence="8" type="ORF">HCN52_22350</name>
</gene>
<organism evidence="8 9">
    <name type="scientific">Streptomyces bohaiensis</name>
    <dbReference type="NCBI Taxonomy" id="1431344"/>
    <lineage>
        <taxon>Bacteria</taxon>
        <taxon>Bacillati</taxon>
        <taxon>Actinomycetota</taxon>
        <taxon>Actinomycetes</taxon>
        <taxon>Kitasatosporales</taxon>
        <taxon>Streptomycetaceae</taxon>
        <taxon>Streptomyces</taxon>
    </lineage>
</organism>
<dbReference type="PROSITE" id="PS00151">
    <property type="entry name" value="ACYLPHOSPHATASE_2"/>
    <property type="match status" value="1"/>
</dbReference>
<feature type="active site" evidence="5">
    <location>
        <position position="36"/>
    </location>
</feature>
<evidence type="ECO:0000256" key="5">
    <source>
        <dbReference type="PROSITE-ProRule" id="PRU00520"/>
    </source>
</evidence>
<evidence type="ECO:0000256" key="3">
    <source>
        <dbReference type="ARBA" id="ARBA00015991"/>
    </source>
</evidence>
<dbReference type="Gene3D" id="3.30.70.100">
    <property type="match status" value="1"/>
</dbReference>
<reference evidence="8 9" key="1">
    <citation type="submission" date="2020-03" db="EMBL/GenBank/DDBJ databases">
        <title>Draft genome of Streptomyces sp. ventii, isolated from the Axial Seamount in the Pacific Ocean, and resequencing of the two type strains Streptomyces lonarensis strain NCL 716 and Streptomyces bohaiensis strain 11A07.</title>
        <authorList>
            <person name="Loughran R.M."/>
            <person name="Pfannmuller K.M."/>
            <person name="Wasson B.J."/>
            <person name="Deadmond M.C."/>
            <person name="Paddock B.E."/>
            <person name="Koyack M.J."/>
            <person name="Gallegos D.A."/>
            <person name="Mitchell E.A."/>
            <person name="Ushijima B."/>
            <person name="Saw J.H."/>
            <person name="Mcphail K.L."/>
            <person name="Videau P."/>
        </authorList>
    </citation>
    <scope>NUCLEOTIDE SEQUENCE [LARGE SCALE GENOMIC DNA]</scope>
    <source>
        <strain evidence="8 9">11A07</strain>
    </source>
</reference>
<dbReference type="InterPro" id="IPR020456">
    <property type="entry name" value="Acylphosphatase"/>
</dbReference>
<proteinExistence type="inferred from homology"/>
<dbReference type="Proteomes" id="UP000727056">
    <property type="component" value="Unassembled WGS sequence"/>
</dbReference>
<comment type="similarity">
    <text evidence="1 6">Belongs to the acylphosphatase family.</text>
</comment>
<comment type="caution">
    <text evidence="8">The sequence shown here is derived from an EMBL/GenBank/DDBJ whole genome shotgun (WGS) entry which is preliminary data.</text>
</comment>
<dbReference type="PANTHER" id="PTHR47268:SF4">
    <property type="entry name" value="ACYLPHOSPHATASE"/>
    <property type="match status" value="1"/>
</dbReference>
<protein>
    <recommendedName>
        <fullName evidence="3 5">acylphosphatase</fullName>
        <ecNumber evidence="2 5">3.6.1.7</ecNumber>
    </recommendedName>
</protein>
<evidence type="ECO:0000313" key="9">
    <source>
        <dbReference type="Proteomes" id="UP000727056"/>
    </source>
</evidence>
<dbReference type="PANTHER" id="PTHR47268">
    <property type="entry name" value="ACYLPHOSPHATASE"/>
    <property type="match status" value="1"/>
</dbReference>
<dbReference type="EC" id="3.6.1.7" evidence="2 5"/>